<name>A0A6P1YU82_9HYPH</name>
<dbReference type="AlphaFoldDB" id="A0A6P1YU82"/>
<dbReference type="InterPro" id="IPR030678">
    <property type="entry name" value="Peptide/Ni-bd"/>
</dbReference>
<evidence type="ECO:0000313" key="4">
    <source>
        <dbReference type="EMBL" id="QIB36421.1"/>
    </source>
</evidence>
<protein>
    <submittedName>
        <fullName evidence="4">ABC transporter substrate-binding protein</fullName>
    </submittedName>
</protein>
<evidence type="ECO:0000259" key="3">
    <source>
        <dbReference type="Pfam" id="PF00496"/>
    </source>
</evidence>
<dbReference type="InterPro" id="IPR039424">
    <property type="entry name" value="SBP_5"/>
</dbReference>
<feature type="domain" description="Solute-binding protein family 5" evidence="3">
    <location>
        <begin position="56"/>
        <end position="399"/>
    </location>
</feature>
<geneLocation type="plasmid" evidence="5">
    <name>plgm</name>
</geneLocation>
<proteinExistence type="inferred from homology"/>
<comment type="subcellular location">
    <subcellularLocation>
        <location evidence="1">Periplasm</location>
    </subcellularLocation>
</comment>
<accession>A0A6P1YU82</accession>
<evidence type="ECO:0000256" key="2">
    <source>
        <dbReference type="ARBA" id="ARBA00005695"/>
    </source>
</evidence>
<dbReference type="EMBL" id="CP048631">
    <property type="protein sequence ID" value="QIB36421.1"/>
    <property type="molecule type" value="Genomic_DNA"/>
</dbReference>
<dbReference type="PANTHER" id="PTHR30290:SF83">
    <property type="entry name" value="ABC TRANSPORTER SUBSTRATE-BINDING PROTEIN"/>
    <property type="match status" value="1"/>
</dbReference>
<keyword evidence="4" id="KW-0614">Plasmid</keyword>
<dbReference type="KEGG" id="apra:G3A50_21540"/>
<dbReference type="Proteomes" id="UP000464751">
    <property type="component" value="Plasmid pLGM"/>
</dbReference>
<dbReference type="GO" id="GO:1904680">
    <property type="term" value="F:peptide transmembrane transporter activity"/>
    <property type="evidence" value="ECO:0007669"/>
    <property type="project" value="TreeGrafter"/>
</dbReference>
<evidence type="ECO:0000313" key="5">
    <source>
        <dbReference type="Proteomes" id="UP000464751"/>
    </source>
</evidence>
<dbReference type="RefSeq" id="WP_163078013.1">
    <property type="nucleotide sequence ID" value="NZ_CP048631.1"/>
</dbReference>
<gene>
    <name evidence="4" type="ORF">G3A50_21540</name>
</gene>
<keyword evidence="5" id="KW-1185">Reference proteome</keyword>
<dbReference type="Pfam" id="PF00496">
    <property type="entry name" value="SBP_bac_5"/>
    <property type="match status" value="1"/>
</dbReference>
<comment type="similarity">
    <text evidence="2">Belongs to the bacterial solute-binding protein 5 family.</text>
</comment>
<dbReference type="PANTHER" id="PTHR30290">
    <property type="entry name" value="PERIPLASMIC BINDING COMPONENT OF ABC TRANSPORTER"/>
    <property type="match status" value="1"/>
</dbReference>
<dbReference type="Gene3D" id="3.40.190.10">
    <property type="entry name" value="Periplasmic binding protein-like II"/>
    <property type="match status" value="1"/>
</dbReference>
<dbReference type="Gene3D" id="3.90.76.10">
    <property type="entry name" value="Dipeptide-binding Protein, Domain 1"/>
    <property type="match status" value="1"/>
</dbReference>
<organism evidence="4 5">
    <name type="scientific">Ancylobacter pratisalsi</name>
    <dbReference type="NCBI Taxonomy" id="1745854"/>
    <lineage>
        <taxon>Bacteria</taxon>
        <taxon>Pseudomonadati</taxon>
        <taxon>Pseudomonadota</taxon>
        <taxon>Alphaproteobacteria</taxon>
        <taxon>Hyphomicrobiales</taxon>
        <taxon>Xanthobacteraceae</taxon>
        <taxon>Ancylobacter</taxon>
    </lineage>
</organism>
<dbReference type="Gene3D" id="3.10.105.10">
    <property type="entry name" value="Dipeptide-binding Protein, Domain 3"/>
    <property type="match status" value="1"/>
</dbReference>
<reference evidence="4 5" key="1">
    <citation type="submission" date="2020-02" db="EMBL/GenBank/DDBJ databases">
        <authorList>
            <person name="Li G."/>
        </authorList>
    </citation>
    <scope>NUCLEOTIDE SEQUENCE [LARGE SCALE GENOMIC DNA]</scope>
    <source>
        <strain evidence="4 5">DSM 102029</strain>
        <plasmid evidence="5">plgm</plasmid>
    </source>
</reference>
<dbReference type="GO" id="GO:0015833">
    <property type="term" value="P:peptide transport"/>
    <property type="evidence" value="ECO:0007669"/>
    <property type="project" value="TreeGrafter"/>
</dbReference>
<dbReference type="SUPFAM" id="SSF53850">
    <property type="entry name" value="Periplasmic binding protein-like II"/>
    <property type="match status" value="1"/>
</dbReference>
<dbReference type="PIRSF" id="PIRSF002741">
    <property type="entry name" value="MppA"/>
    <property type="match status" value="1"/>
</dbReference>
<dbReference type="GO" id="GO:0030288">
    <property type="term" value="C:outer membrane-bounded periplasmic space"/>
    <property type="evidence" value="ECO:0007669"/>
    <property type="project" value="UniProtKB-ARBA"/>
</dbReference>
<sequence length="519" mass="57644">MAASENTLNIGLDWEVDLIDPPCSFGGWNTGRVVQNIFESLIEDDLEGEIGATTALIPALAERVTVSPDGLTYRFDLRQGVRFHDGAAFDAEAVRLNFARMRDTLSPVYSPIAANYNRIGIEWIDAIKLVDPFTVDIELGRPFPDFLRYMTQEDAPGAQVFVSPAALEAFGPDLSDRAPGTGPFIFEERFQTSRGSGVTLRRNDAYWGEAAKLEKLRFLPFPDATERLTALLDGTVDLAYGLDGADLEDLQQRGFVVHSGSVPYVWYLIFNMSDPVLADRRVRQAIAHAFDREALSDEVFRGQTRTAKGILPPASPAYDPEYVDPYPYDLDQARRLLAQAAPPPDWVLRVMFATAGSAQLQPTAIIGRLASDLAKVGINLELCPHEDWVEYCKHWQNGMPAGVGVSEMSWGMSCDVWLDQVLHSRNVSPHGVNAGYCRIYELDSLLEAARHEREDAERTRLYRCANDVVMRELPVLPVLTVNSGTVVHSPRVAGFRYARQNWHSFRNVSLSGAVRGPLG</sequence>
<dbReference type="InterPro" id="IPR000914">
    <property type="entry name" value="SBP_5_dom"/>
</dbReference>
<evidence type="ECO:0000256" key="1">
    <source>
        <dbReference type="ARBA" id="ARBA00004418"/>
    </source>
</evidence>
<dbReference type="GO" id="GO:0043190">
    <property type="term" value="C:ATP-binding cassette (ABC) transporter complex"/>
    <property type="evidence" value="ECO:0007669"/>
    <property type="project" value="InterPro"/>
</dbReference>